<dbReference type="PANTHER" id="PTHR35335">
    <property type="entry name" value="UPF0716 PROTEIN FXSA"/>
    <property type="match status" value="1"/>
</dbReference>
<reference evidence="3" key="1">
    <citation type="journal article" date="2014" name="Int. J. Syst. Evol. Microbiol.">
        <title>Complete genome sequence of Corynebacterium casei LMG S-19264T (=DSM 44701T), isolated from a smear-ripened cheese.</title>
        <authorList>
            <consortium name="US DOE Joint Genome Institute (JGI-PGF)"/>
            <person name="Walter F."/>
            <person name="Albersmeier A."/>
            <person name="Kalinowski J."/>
            <person name="Ruckert C."/>
        </authorList>
    </citation>
    <scope>NUCLEOTIDE SEQUENCE</scope>
    <source>
        <strain evidence="3">KCTC 42651</strain>
    </source>
</reference>
<protein>
    <submittedName>
        <fullName evidence="3">Membrane protein</fullName>
    </submittedName>
</protein>
<feature type="region of interest" description="Disordered" evidence="1">
    <location>
        <begin position="126"/>
        <end position="184"/>
    </location>
</feature>
<gene>
    <name evidence="3" type="ORF">GCM10017083_01920</name>
</gene>
<dbReference type="AlphaFoldDB" id="A0A918XML5"/>
<comment type="caution">
    <text evidence="3">The sequence shown here is derived from an EMBL/GenBank/DDBJ whole genome shotgun (WGS) entry which is preliminary data.</text>
</comment>
<dbReference type="Pfam" id="PF04186">
    <property type="entry name" value="FxsA"/>
    <property type="match status" value="1"/>
</dbReference>
<keyword evidence="2" id="KW-1133">Transmembrane helix</keyword>
<keyword evidence="2" id="KW-0812">Transmembrane</keyword>
<evidence type="ECO:0000313" key="4">
    <source>
        <dbReference type="Proteomes" id="UP000630353"/>
    </source>
</evidence>
<evidence type="ECO:0000256" key="2">
    <source>
        <dbReference type="SAM" id="Phobius"/>
    </source>
</evidence>
<feature type="transmembrane region" description="Helical" evidence="2">
    <location>
        <begin position="97"/>
        <end position="118"/>
    </location>
</feature>
<dbReference type="PANTHER" id="PTHR35335:SF1">
    <property type="entry name" value="UPF0716 PROTEIN FXSA"/>
    <property type="match status" value="1"/>
</dbReference>
<evidence type="ECO:0000313" key="3">
    <source>
        <dbReference type="EMBL" id="GHD39708.1"/>
    </source>
</evidence>
<feature type="transmembrane region" description="Helical" evidence="2">
    <location>
        <begin position="68"/>
        <end position="91"/>
    </location>
</feature>
<dbReference type="Proteomes" id="UP000630353">
    <property type="component" value="Unassembled WGS sequence"/>
</dbReference>
<organism evidence="3 4">
    <name type="scientific">Thalassobaculum fulvum</name>
    <dbReference type="NCBI Taxonomy" id="1633335"/>
    <lineage>
        <taxon>Bacteria</taxon>
        <taxon>Pseudomonadati</taxon>
        <taxon>Pseudomonadota</taxon>
        <taxon>Alphaproteobacteria</taxon>
        <taxon>Rhodospirillales</taxon>
        <taxon>Thalassobaculaceae</taxon>
        <taxon>Thalassobaculum</taxon>
    </lineage>
</organism>
<feature type="transmembrane region" description="Helical" evidence="2">
    <location>
        <begin position="27"/>
        <end position="47"/>
    </location>
</feature>
<reference evidence="3" key="2">
    <citation type="submission" date="2020-09" db="EMBL/GenBank/DDBJ databases">
        <authorList>
            <person name="Sun Q."/>
            <person name="Kim S."/>
        </authorList>
    </citation>
    <scope>NUCLEOTIDE SEQUENCE</scope>
    <source>
        <strain evidence="3">KCTC 42651</strain>
    </source>
</reference>
<dbReference type="NCBIfam" id="NF008528">
    <property type="entry name" value="PRK11463.1-2"/>
    <property type="match status" value="1"/>
</dbReference>
<proteinExistence type="predicted"/>
<name>A0A918XML5_9PROT</name>
<accession>A0A918XML5</accession>
<dbReference type="InterPro" id="IPR007313">
    <property type="entry name" value="FxsA"/>
</dbReference>
<feature type="compositionally biased region" description="Basic and acidic residues" evidence="1">
    <location>
        <begin position="173"/>
        <end position="184"/>
    </location>
</feature>
<dbReference type="GO" id="GO:0016020">
    <property type="term" value="C:membrane"/>
    <property type="evidence" value="ECO:0007669"/>
    <property type="project" value="InterPro"/>
</dbReference>
<keyword evidence="2" id="KW-0472">Membrane</keyword>
<keyword evidence="4" id="KW-1185">Reference proteome</keyword>
<feature type="compositionally biased region" description="Gly residues" evidence="1">
    <location>
        <begin position="130"/>
        <end position="144"/>
    </location>
</feature>
<dbReference type="EMBL" id="BMZS01000001">
    <property type="protein sequence ID" value="GHD39708.1"/>
    <property type="molecule type" value="Genomic_DNA"/>
</dbReference>
<dbReference type="RefSeq" id="WP_189987031.1">
    <property type="nucleotide sequence ID" value="NZ_BMZS01000001.1"/>
</dbReference>
<sequence>MGFLVLLVVLGLPVVEIWLMIEIGRDIGALPTVALILATAGLGMLLFRVQGMATLARVQAHLDRGEAPVGELLSGLGLLVAGLMLLIPGFLTDAIGLVLFIPPVRRLLIGTGLAWALARGETRIWTSRTRGGGHGGGRGDGRSGSGPIIDGDFQDVTGAPDTPGRPDTQVGPDPRRIDRDDRRS</sequence>
<evidence type="ECO:0000256" key="1">
    <source>
        <dbReference type="SAM" id="MobiDB-lite"/>
    </source>
</evidence>